<evidence type="ECO:0000313" key="3">
    <source>
        <dbReference type="Proteomes" id="UP001642540"/>
    </source>
</evidence>
<name>A0ABP1Q1H5_9HEXA</name>
<sequence length="554" mass="59379">MPSKGGRGLEQPWISRRSPVYSTHGMVACSQPLAAQAGLKILDAGGNAADAAVAVAAALNVTQPSSTGLGGDMFCLYFDSTTKQVRGLNASGRCPKNLSIPVFEGLGYSETNRPPSTSPLFITVPGAAAGWCDTIDLFGNKTLSLSEILAPAIRLAEDGYPVAEILADSWANSENLIKNASPNGGEMLLNGAAPREGEIMKMPYLAQTFRDLAAGGKTGFYEGRIGEEIVKVITQLGGYMTMEDLKEHVNTQDTVISTNYRGVDVYEMPPNGQGITALLALNILEGFDLSSLEHNSAQHLHYVIESLRLAFSDTRYFVADPEFASIPVQGLLSKDYAAERRNLINPDTAIPSIEHGNPPNTACTVYFCVVDGQGNACSFINSNYQGFGTAIIPYHCGFTLQNRGANFSLDQNSANSLQPGKRPYHTIIPGMAVKDGELYCPFGVMGGFMQPQGHLQVISNMIDFNMNPQEALDAARIQIVGGDAAGQIQLEEGITEQVREKLLDIGHNNPVFLSGWDRIEFGMGQIIRRDPNSGVLCGGSDPRSDGHAVPLVKS</sequence>
<gene>
    <name evidence="2" type="ORF">ODALV1_LOCUS6229</name>
</gene>
<feature type="region of interest" description="Disordered" evidence="1">
    <location>
        <begin position="532"/>
        <end position="554"/>
    </location>
</feature>
<dbReference type="Gene3D" id="1.10.246.130">
    <property type="match status" value="1"/>
</dbReference>
<evidence type="ECO:0000256" key="1">
    <source>
        <dbReference type="SAM" id="MobiDB-lite"/>
    </source>
</evidence>
<dbReference type="PRINTS" id="PR01210">
    <property type="entry name" value="GGTRANSPTASE"/>
</dbReference>
<dbReference type="InterPro" id="IPR043137">
    <property type="entry name" value="GGT_ssub_C"/>
</dbReference>
<dbReference type="Proteomes" id="UP001642540">
    <property type="component" value="Unassembled WGS sequence"/>
</dbReference>
<dbReference type="InterPro" id="IPR029055">
    <property type="entry name" value="Ntn_hydrolases_N"/>
</dbReference>
<dbReference type="InterPro" id="IPR043138">
    <property type="entry name" value="GGT_lsub"/>
</dbReference>
<dbReference type="PROSITE" id="PS51257">
    <property type="entry name" value="PROKAR_LIPOPROTEIN"/>
    <property type="match status" value="1"/>
</dbReference>
<keyword evidence="3" id="KW-1185">Reference proteome</keyword>
<organism evidence="2 3">
    <name type="scientific">Orchesella dallaii</name>
    <dbReference type="NCBI Taxonomy" id="48710"/>
    <lineage>
        <taxon>Eukaryota</taxon>
        <taxon>Metazoa</taxon>
        <taxon>Ecdysozoa</taxon>
        <taxon>Arthropoda</taxon>
        <taxon>Hexapoda</taxon>
        <taxon>Collembola</taxon>
        <taxon>Entomobryomorpha</taxon>
        <taxon>Entomobryoidea</taxon>
        <taxon>Orchesellidae</taxon>
        <taxon>Orchesellinae</taxon>
        <taxon>Orchesella</taxon>
    </lineage>
</organism>
<evidence type="ECO:0000313" key="2">
    <source>
        <dbReference type="EMBL" id="CAL8085780.1"/>
    </source>
</evidence>
<dbReference type="InterPro" id="IPR000101">
    <property type="entry name" value="GGT_peptidase"/>
</dbReference>
<dbReference type="PANTHER" id="PTHR43881">
    <property type="entry name" value="GAMMA-GLUTAMYLTRANSPEPTIDASE (AFU_ORTHOLOGUE AFUA_4G13580)"/>
    <property type="match status" value="1"/>
</dbReference>
<dbReference type="NCBIfam" id="TIGR00066">
    <property type="entry name" value="g_glut_trans"/>
    <property type="match status" value="1"/>
</dbReference>
<dbReference type="Gene3D" id="3.60.20.40">
    <property type="match status" value="1"/>
</dbReference>
<dbReference type="Pfam" id="PF01019">
    <property type="entry name" value="G_glu_transpept"/>
    <property type="match status" value="1"/>
</dbReference>
<dbReference type="SUPFAM" id="SSF56235">
    <property type="entry name" value="N-terminal nucleophile aminohydrolases (Ntn hydrolases)"/>
    <property type="match status" value="1"/>
</dbReference>
<evidence type="ECO:0008006" key="4">
    <source>
        <dbReference type="Google" id="ProtNLM"/>
    </source>
</evidence>
<reference evidence="2 3" key="1">
    <citation type="submission" date="2024-08" db="EMBL/GenBank/DDBJ databases">
        <authorList>
            <person name="Cucini C."/>
            <person name="Frati F."/>
        </authorList>
    </citation>
    <scope>NUCLEOTIDE SEQUENCE [LARGE SCALE GENOMIC DNA]</scope>
</reference>
<accession>A0ABP1Q1H5</accession>
<dbReference type="InterPro" id="IPR052896">
    <property type="entry name" value="GGT-like_enzyme"/>
</dbReference>
<comment type="caution">
    <text evidence="2">The sequence shown here is derived from an EMBL/GenBank/DDBJ whole genome shotgun (WGS) entry which is preliminary data.</text>
</comment>
<dbReference type="EMBL" id="CAXLJM020000019">
    <property type="protein sequence ID" value="CAL8085780.1"/>
    <property type="molecule type" value="Genomic_DNA"/>
</dbReference>
<proteinExistence type="predicted"/>
<protein>
    <recommendedName>
        <fullName evidence="4">Gamma-glutamyltransferase YwrD</fullName>
    </recommendedName>
</protein>
<dbReference type="PANTHER" id="PTHR43881:SF1">
    <property type="entry name" value="GAMMA-GLUTAMYLTRANSPEPTIDASE (AFU_ORTHOLOGUE AFUA_4G13580)"/>
    <property type="match status" value="1"/>
</dbReference>